<evidence type="ECO:0008006" key="3">
    <source>
        <dbReference type="Google" id="ProtNLM"/>
    </source>
</evidence>
<sequence length="520" mass="59776">MAQSLYAYTQSECNVWQEKCKNETKEVKIEQNEENNVLDLTKPEDLKIKPNIPNPKNYAQKQTLPEPNKAIYLPSKLYYRQHNTNKMQKAQSSEFQTDEALHNKLITACKDVEACKIACYRPSPTVPGLIRDLRSGIEIFNRSLPTSHLLLQQNTSLAFDEDETFLTDRRYDNNIKPSNYGLVKRNDYKSKKCWICKLEGCWSGKHPKSEREEHSIFFNNKLHNKAERYISEYEGEHEVKESDDDMDMQAICNELDIVIQDKYPDSELFLSNAGNITPEIGIFIDFGAAAYSTAVYQQYKAFQQVFGNTPLIISSKNKIKVRFGKVSSESIGFVNIKTLIEPIDFYVVDCDTLFLLSLKDMDDLDVTAFLTQSDLQRLHRRFGHPSVDRLHTLLKNADHNSSETKVLLDKSTAHCKYCQTHGPAPQRFKFKIKDDVNFNYAIIVDIMYLEGNTPVLHVVDEATRYQAAQFLKSITAQSVWEALRRCWIVTYVSPLDLIIHVSGTNFSAKEFQHNAIAMSI</sequence>
<dbReference type="Gene3D" id="3.30.420.10">
    <property type="entry name" value="Ribonuclease H-like superfamily/Ribonuclease H"/>
    <property type="match status" value="1"/>
</dbReference>
<dbReference type="SUPFAM" id="SSF53098">
    <property type="entry name" value="Ribonuclease H-like"/>
    <property type="match status" value="1"/>
</dbReference>
<dbReference type="InterPro" id="IPR036397">
    <property type="entry name" value="RNaseH_sf"/>
</dbReference>
<dbReference type="GO" id="GO:0003676">
    <property type="term" value="F:nucleic acid binding"/>
    <property type="evidence" value="ECO:0007669"/>
    <property type="project" value="InterPro"/>
</dbReference>
<evidence type="ECO:0000313" key="2">
    <source>
        <dbReference type="Proteomes" id="UP000237438"/>
    </source>
</evidence>
<dbReference type="Proteomes" id="UP000237438">
    <property type="component" value="Unassembled WGS sequence"/>
</dbReference>
<reference evidence="1 2" key="1">
    <citation type="submission" date="2017-10" db="EMBL/GenBank/DDBJ databases">
        <title>Development of genomic resources for the powdery mildew, Erysiphe pulchra.</title>
        <authorList>
            <person name="Wadl P.A."/>
            <person name="Mack B.M."/>
            <person name="Moore G."/>
            <person name="Beltz S.B."/>
        </authorList>
    </citation>
    <scope>NUCLEOTIDE SEQUENCE [LARGE SCALE GENOMIC DNA]</scope>
    <source>
        <strain evidence="1">Cflorida</strain>
    </source>
</reference>
<evidence type="ECO:0000313" key="1">
    <source>
        <dbReference type="EMBL" id="POS88122.1"/>
    </source>
</evidence>
<dbReference type="EMBL" id="PEDP01000029">
    <property type="protein sequence ID" value="POS88122.1"/>
    <property type="molecule type" value="Genomic_DNA"/>
</dbReference>
<dbReference type="OrthoDB" id="3556418at2759"/>
<gene>
    <name evidence="1" type="ORF">EPUL_001220</name>
</gene>
<comment type="caution">
    <text evidence="1">The sequence shown here is derived from an EMBL/GenBank/DDBJ whole genome shotgun (WGS) entry which is preliminary data.</text>
</comment>
<keyword evidence="2" id="KW-1185">Reference proteome</keyword>
<organism evidence="1 2">
    <name type="scientific">Erysiphe pulchra</name>
    <dbReference type="NCBI Taxonomy" id="225359"/>
    <lineage>
        <taxon>Eukaryota</taxon>
        <taxon>Fungi</taxon>
        <taxon>Dikarya</taxon>
        <taxon>Ascomycota</taxon>
        <taxon>Pezizomycotina</taxon>
        <taxon>Leotiomycetes</taxon>
        <taxon>Erysiphales</taxon>
        <taxon>Erysiphaceae</taxon>
        <taxon>Erysiphe</taxon>
    </lineage>
</organism>
<protein>
    <recommendedName>
        <fullName evidence="3">GAG-pre-integrase domain-containing protein</fullName>
    </recommendedName>
</protein>
<proteinExistence type="predicted"/>
<dbReference type="AlphaFoldDB" id="A0A2S4Q1G5"/>
<dbReference type="InterPro" id="IPR012337">
    <property type="entry name" value="RNaseH-like_sf"/>
</dbReference>
<dbReference type="STRING" id="225359.A0A2S4Q1G5"/>
<name>A0A2S4Q1G5_9PEZI</name>
<accession>A0A2S4Q1G5</accession>